<keyword evidence="8" id="KW-1185">Reference proteome</keyword>
<dbReference type="EMBL" id="GL882879">
    <property type="protein sequence ID" value="EGF83133.1"/>
    <property type="molecule type" value="Genomic_DNA"/>
</dbReference>
<protein>
    <submittedName>
        <fullName evidence="7">Uncharacterized protein</fullName>
    </submittedName>
</protein>
<dbReference type="RefSeq" id="XP_006675991.1">
    <property type="nucleotide sequence ID" value="XM_006675928.1"/>
</dbReference>
<organism evidence="7 8">
    <name type="scientific">Batrachochytrium dendrobatidis (strain JAM81 / FGSC 10211)</name>
    <name type="common">Frog chytrid fungus</name>
    <dbReference type="NCBI Taxonomy" id="684364"/>
    <lineage>
        <taxon>Eukaryota</taxon>
        <taxon>Fungi</taxon>
        <taxon>Fungi incertae sedis</taxon>
        <taxon>Chytridiomycota</taxon>
        <taxon>Chytridiomycota incertae sedis</taxon>
        <taxon>Chytridiomycetes</taxon>
        <taxon>Rhizophydiales</taxon>
        <taxon>Rhizophydiales incertae sedis</taxon>
        <taxon>Batrachochytrium</taxon>
    </lineage>
</organism>
<dbReference type="STRING" id="684364.F4NTT1"/>
<comment type="subcellular location">
    <subcellularLocation>
        <location evidence="1">Cytoplasm</location>
        <location evidence="1">Cytoskeleton</location>
        <location evidence="1">Microtubule organizing center</location>
        <location evidence="1">Centrosome</location>
    </subcellularLocation>
</comment>
<dbReference type="OMA" id="DQKWQCE"/>
<evidence type="ECO:0000256" key="2">
    <source>
        <dbReference type="ARBA" id="ARBA00022490"/>
    </source>
</evidence>
<dbReference type="PANTHER" id="PTHR44981:SF2">
    <property type="entry name" value="PERICENTRIN-LIKE PROTEIN, ISOFORM F"/>
    <property type="match status" value="1"/>
</dbReference>
<feature type="compositionally biased region" description="Basic and acidic residues" evidence="6">
    <location>
        <begin position="925"/>
        <end position="941"/>
    </location>
</feature>
<dbReference type="Proteomes" id="UP000007241">
    <property type="component" value="Unassembled WGS sequence"/>
</dbReference>
<feature type="coiled-coil region" evidence="5">
    <location>
        <begin position="1108"/>
        <end position="1135"/>
    </location>
</feature>
<dbReference type="GO" id="GO:0007165">
    <property type="term" value="P:signal transduction"/>
    <property type="evidence" value="ECO:0007669"/>
    <property type="project" value="InterPro"/>
</dbReference>
<feature type="region of interest" description="Disordered" evidence="6">
    <location>
        <begin position="1137"/>
        <end position="1158"/>
    </location>
</feature>
<feature type="region of interest" description="Disordered" evidence="6">
    <location>
        <begin position="1"/>
        <end position="38"/>
    </location>
</feature>
<dbReference type="InterPro" id="IPR028745">
    <property type="entry name" value="AKAP9/Pericentrin"/>
</dbReference>
<dbReference type="GO" id="GO:0060090">
    <property type="term" value="F:molecular adaptor activity"/>
    <property type="evidence" value="ECO:0007669"/>
    <property type="project" value="InterPro"/>
</dbReference>
<evidence type="ECO:0000313" key="8">
    <source>
        <dbReference type="Proteomes" id="UP000007241"/>
    </source>
</evidence>
<feature type="coiled-coil region" evidence="5">
    <location>
        <begin position="1031"/>
        <end position="1079"/>
    </location>
</feature>
<gene>
    <name evidence="7" type="ORF">BATDEDRAFT_85771</name>
</gene>
<evidence type="ECO:0000256" key="5">
    <source>
        <dbReference type="SAM" id="Coils"/>
    </source>
</evidence>
<feature type="region of interest" description="Disordered" evidence="6">
    <location>
        <begin position="921"/>
        <end position="941"/>
    </location>
</feature>
<reference evidence="7 8" key="1">
    <citation type="submission" date="2009-12" db="EMBL/GenBank/DDBJ databases">
        <title>The draft genome of Batrachochytrium dendrobatidis.</title>
        <authorList>
            <consortium name="US DOE Joint Genome Institute (JGI-PGF)"/>
            <person name="Kuo A."/>
            <person name="Salamov A."/>
            <person name="Schmutz J."/>
            <person name="Lucas S."/>
            <person name="Pitluck S."/>
            <person name="Rosenblum E."/>
            <person name="Stajich J."/>
            <person name="Eisen M."/>
            <person name="Grigoriev I.V."/>
        </authorList>
    </citation>
    <scope>NUCLEOTIDE SEQUENCE [LARGE SCALE GENOMIC DNA]</scope>
    <source>
        <strain evidence="8">JAM81 / FGSC 10211</strain>
    </source>
</reference>
<evidence type="ECO:0000256" key="4">
    <source>
        <dbReference type="ARBA" id="ARBA00023212"/>
    </source>
</evidence>
<evidence type="ECO:0000256" key="3">
    <source>
        <dbReference type="ARBA" id="ARBA00023054"/>
    </source>
</evidence>
<dbReference type="OrthoDB" id="2185353at2759"/>
<evidence type="ECO:0000256" key="6">
    <source>
        <dbReference type="SAM" id="MobiDB-lite"/>
    </source>
</evidence>
<dbReference type="InParanoid" id="F4NTT1"/>
<keyword evidence="3 5" id="KW-0175">Coiled coil</keyword>
<keyword evidence="2" id="KW-0963">Cytoplasm</keyword>
<accession>F4NTT1</accession>
<dbReference type="GeneID" id="18242199"/>
<name>F4NTT1_BATDJ</name>
<feature type="compositionally biased region" description="Basic residues" evidence="6">
    <location>
        <begin position="10"/>
        <end position="21"/>
    </location>
</feature>
<evidence type="ECO:0000256" key="1">
    <source>
        <dbReference type="ARBA" id="ARBA00004300"/>
    </source>
</evidence>
<dbReference type="PANTHER" id="PTHR44981">
    <property type="entry name" value="PERICENTRIN-LIKE PROTEIN, ISOFORM F"/>
    <property type="match status" value="1"/>
</dbReference>
<proteinExistence type="predicted"/>
<dbReference type="HOGENOM" id="CLU_262545_0_0_1"/>
<keyword evidence="4" id="KW-0206">Cytoskeleton</keyword>
<evidence type="ECO:0000313" key="7">
    <source>
        <dbReference type="EMBL" id="EGF83133.1"/>
    </source>
</evidence>
<sequence>MDLERDQKLKMARQKLSKFQKKKAESETPASNDVPVPAEVQHAFNYFASDQPHPPVESSADESTTASIAATIAATFSSFTNPLRLLADQSQMQTSTNHSMTADPHSEFNDRMQPIDSLEMETVSLSNESGNHIPLSSTGFTQPSFQFDYSKSKKRSKYAAVGIAGFGMSDTKLPPTADHSGHSNAHIMPPIVPPVPNTATHPSIPSHHQPYPQPYQEHEQYATIQPAAYPVHEDVTSHFQTDPSWTHYDSTSKSSISTAAVHTFPTEYAPVSSSNSVAPAAQPSPTVGIETYFKTNIAVGNINEISSNSFHFQSIPGVDATVIRNSSPSHRSDSPIPFLFPTEPGVDPFASIPGNIHDTHIDEAFAVHTNASPVQGFYPHNPPLAENDRFDTNRGFSVSPSMKPVNSRHSPADSTFKSAYPPVATLPVQSFPETHTGFNEISEHQFDAINAPSIQYSESHSIASERYHPGTVENLQVTLDAVTKENIGLHESQQELIDKHIEAEDRIVHLKQTNLELEERMKLSNRISPKHENLSALTPMHLQSDVSNLNNDQENASTDAYQKQFSQMESDLALERQDLEQKWAQLEHDRHEFDSWSSQHCQLIKDDQAKAELRFQQVLDRENEVSGMADEYQRKMNEMEEVVRMRTAQAIEQARELQMQSETMLTGTEKGCDTIGADHIALANAKTPDMSLLPTSESDQTIAQHYKHVEAEREKVEILVEQLAQDRKALEAERELLHQREEALGNSTELQQILEQESAYLQDLRSSIEADRSNMRDLERRTQEQIAEYKNKYSVLEREEAIVKELKDRANADLAGVEHERQTLQAVIKKNAETEADLRKREERLADQWKQLEAREREAQYNLQVHQQTIQEQSLAIEQEKKRLATLEASLHATIESKHGSQITEMRNHIDQERKQLQAEQHAFSMDRHAAQERDHAEKSRLEADRSFLAEQLSKMESERSELQAKLIAAAEKEESMAQLEAKIKQEKTEKAAQFAQKLADHAKSVEEFKAMQAKTVSTQLAEHTTSKESLSAIEKQKRELDQDRIDLDDKKKDLDELMTSIQTQSNQLAQEKADFEKEKSDFDIARKQATSDFHYDEHANNSNRETYESIAAQLKAALDKNQHLERLLMEQNESLIGNRMSSNPREPNTRRPSLSVSISSQVDERVNFLENKVNCVMEAEEDMRMLLQQNMEIMDKLRRQMNPNDAGSMNLSTSIPSMAERLSRTDLRSAYSGVMEPVYDANVLEPHNSQGILQAVADYTRQVDYTNDTRFLNLANFFYFCGSSNN</sequence>